<feature type="transmembrane region" description="Helical" evidence="6">
    <location>
        <begin position="351"/>
        <end position="371"/>
    </location>
</feature>
<dbReference type="PANTHER" id="PTHR23501:SF191">
    <property type="entry name" value="VACUOLAR BASIC AMINO ACID TRANSPORTER 4"/>
    <property type="match status" value="1"/>
</dbReference>
<feature type="transmembrane region" description="Helical" evidence="6">
    <location>
        <begin position="383"/>
        <end position="405"/>
    </location>
</feature>
<evidence type="ECO:0000256" key="4">
    <source>
        <dbReference type="ARBA" id="ARBA00022989"/>
    </source>
</evidence>
<accession>A0A5P2CX72</accession>
<evidence type="ECO:0000256" key="2">
    <source>
        <dbReference type="ARBA" id="ARBA00022448"/>
    </source>
</evidence>
<dbReference type="InterPro" id="IPR020846">
    <property type="entry name" value="MFS_dom"/>
</dbReference>
<comment type="subcellular location">
    <subcellularLocation>
        <location evidence="1">Cell inner membrane</location>
        <topology evidence="1">Multi-pass membrane protein</topology>
    </subcellularLocation>
</comment>
<evidence type="ECO:0000313" key="8">
    <source>
        <dbReference type="EMBL" id="QES46587.1"/>
    </source>
</evidence>
<name>A0A5P2CX72_STRVZ</name>
<feature type="transmembrane region" description="Helical" evidence="6">
    <location>
        <begin position="139"/>
        <end position="158"/>
    </location>
</feature>
<keyword evidence="3 6" id="KW-0812">Transmembrane</keyword>
<keyword evidence="5 6" id="KW-0472">Membrane</keyword>
<dbReference type="PANTHER" id="PTHR23501">
    <property type="entry name" value="MAJOR FACILITATOR SUPERFAMILY"/>
    <property type="match status" value="1"/>
</dbReference>
<keyword evidence="2" id="KW-0813">Transport</keyword>
<dbReference type="SUPFAM" id="SSF103473">
    <property type="entry name" value="MFS general substrate transporter"/>
    <property type="match status" value="1"/>
</dbReference>
<dbReference type="GO" id="GO:0005886">
    <property type="term" value="C:plasma membrane"/>
    <property type="evidence" value="ECO:0007669"/>
    <property type="project" value="UniProtKB-SubCell"/>
</dbReference>
<evidence type="ECO:0000259" key="7">
    <source>
        <dbReference type="PROSITE" id="PS50850"/>
    </source>
</evidence>
<feature type="transmembrane region" description="Helical" evidence="6">
    <location>
        <begin position="114"/>
        <end position="132"/>
    </location>
</feature>
<evidence type="ECO:0000256" key="3">
    <source>
        <dbReference type="ARBA" id="ARBA00022692"/>
    </source>
</evidence>
<dbReference type="Gene3D" id="1.20.1250.20">
    <property type="entry name" value="MFS general substrate transporter like domains"/>
    <property type="match status" value="1"/>
</dbReference>
<dbReference type="InterPro" id="IPR036259">
    <property type="entry name" value="MFS_trans_sf"/>
</dbReference>
<feature type="transmembrane region" description="Helical" evidence="6">
    <location>
        <begin position="86"/>
        <end position="108"/>
    </location>
</feature>
<dbReference type="AlphaFoldDB" id="A0A5P2CX72"/>
<evidence type="ECO:0000256" key="5">
    <source>
        <dbReference type="ARBA" id="ARBA00023136"/>
    </source>
</evidence>
<gene>
    <name evidence="8" type="ORF">DEJ50_00705</name>
</gene>
<sequence>MSTVTAARPTAPAPNRRLHALWPALLAAPIATGANAPVLILPDMARTLGVPTDRATWMVTVFAWAMTVGTPLFAALVRHRGLKPTLVASAVTALAGTAALVLAPWFPLALAGRAAQAAGGAGLVAVAMNLAGSTRRMGAITAGFGVLGAVGPLLGSVLSTTVGARAPLTVSGLALLAVPAVWRHIASGEASPEHVSRTTPFDAMGAGLVVALASTLVLAPTAPLAGGVTAAAVVVPLALHIRRRPDGFVPAAAVRSRAFRHSALLAFVFSTSYFTLLFALPELARQRTQWSAGAIGTGQLAALLTGSALSWILAATAGRLGHRRSLILLITLGIAAPLTAVAASWAPVLLLAAATAVFVATGSNAVLSVHASRQVPPAQRPAAIGLFVLCYQLGGAVGPTLAALVTLN</sequence>
<organism evidence="8 9">
    <name type="scientific">Streptomyces venezuelae</name>
    <dbReference type="NCBI Taxonomy" id="54571"/>
    <lineage>
        <taxon>Bacteria</taxon>
        <taxon>Bacillati</taxon>
        <taxon>Actinomycetota</taxon>
        <taxon>Actinomycetes</taxon>
        <taxon>Kitasatosporales</taxon>
        <taxon>Streptomycetaceae</taxon>
        <taxon>Streptomyces</taxon>
    </lineage>
</organism>
<feature type="domain" description="Major facilitator superfamily (MFS) profile" evidence="7">
    <location>
        <begin position="1"/>
        <end position="408"/>
    </location>
</feature>
<evidence type="ECO:0000256" key="6">
    <source>
        <dbReference type="SAM" id="Phobius"/>
    </source>
</evidence>
<dbReference type="GO" id="GO:0022857">
    <property type="term" value="F:transmembrane transporter activity"/>
    <property type="evidence" value="ECO:0007669"/>
    <property type="project" value="InterPro"/>
</dbReference>
<evidence type="ECO:0000313" key="9">
    <source>
        <dbReference type="Proteomes" id="UP000325211"/>
    </source>
</evidence>
<dbReference type="Proteomes" id="UP000325211">
    <property type="component" value="Chromosome"/>
</dbReference>
<proteinExistence type="predicted"/>
<dbReference type="Gene3D" id="1.20.1720.10">
    <property type="entry name" value="Multidrug resistance protein D"/>
    <property type="match status" value="1"/>
</dbReference>
<keyword evidence="4 6" id="KW-1133">Transmembrane helix</keyword>
<dbReference type="InterPro" id="IPR011701">
    <property type="entry name" value="MFS"/>
</dbReference>
<dbReference type="RefSeq" id="WP_150205473.1">
    <property type="nucleotide sequence ID" value="NZ_CP029190.1"/>
</dbReference>
<dbReference type="OrthoDB" id="3679026at2"/>
<feature type="transmembrane region" description="Helical" evidence="6">
    <location>
        <begin position="292"/>
        <end position="314"/>
    </location>
</feature>
<dbReference type="PROSITE" id="PS50850">
    <property type="entry name" value="MFS"/>
    <property type="match status" value="1"/>
</dbReference>
<dbReference type="EMBL" id="CP029190">
    <property type="protein sequence ID" value="QES46587.1"/>
    <property type="molecule type" value="Genomic_DNA"/>
</dbReference>
<protein>
    <submittedName>
        <fullName evidence="8">MFS transporter</fullName>
    </submittedName>
</protein>
<evidence type="ECO:0000256" key="1">
    <source>
        <dbReference type="ARBA" id="ARBA00004429"/>
    </source>
</evidence>
<feature type="transmembrane region" description="Helical" evidence="6">
    <location>
        <begin position="262"/>
        <end position="280"/>
    </location>
</feature>
<feature type="transmembrane region" description="Helical" evidence="6">
    <location>
        <begin position="225"/>
        <end position="241"/>
    </location>
</feature>
<feature type="transmembrane region" description="Helical" evidence="6">
    <location>
        <begin position="57"/>
        <end position="77"/>
    </location>
</feature>
<dbReference type="Pfam" id="PF07690">
    <property type="entry name" value="MFS_1"/>
    <property type="match status" value="2"/>
</dbReference>
<reference evidence="8 9" key="1">
    <citation type="submission" date="2018-05" db="EMBL/GenBank/DDBJ databases">
        <title>Streptomyces venezuelae.</title>
        <authorList>
            <person name="Kim W."/>
            <person name="Lee N."/>
            <person name="Cho B.-K."/>
        </authorList>
    </citation>
    <scope>NUCLEOTIDE SEQUENCE [LARGE SCALE GENOMIC DNA]</scope>
    <source>
        <strain evidence="8 9">ATCC 21782</strain>
    </source>
</reference>
<feature type="transmembrane region" description="Helical" evidence="6">
    <location>
        <begin position="326"/>
        <end position="345"/>
    </location>
</feature>